<dbReference type="Proteomes" id="UP001500841">
    <property type="component" value="Unassembled WGS sequence"/>
</dbReference>
<dbReference type="InterPro" id="IPR001434">
    <property type="entry name" value="OmcB-like_DUF11"/>
</dbReference>
<dbReference type="EMBL" id="BAABCV010000003">
    <property type="protein sequence ID" value="GAA4089575.1"/>
    <property type="molecule type" value="Genomic_DNA"/>
</dbReference>
<reference evidence="3" key="1">
    <citation type="journal article" date="2019" name="Int. J. Syst. Evol. Microbiol.">
        <title>The Global Catalogue of Microorganisms (GCM) 10K type strain sequencing project: providing services to taxonomists for standard genome sequencing and annotation.</title>
        <authorList>
            <consortium name="The Broad Institute Genomics Platform"/>
            <consortium name="The Broad Institute Genome Sequencing Center for Infectious Disease"/>
            <person name="Wu L."/>
            <person name="Ma J."/>
        </authorList>
    </citation>
    <scope>NUCLEOTIDE SEQUENCE [LARGE SCALE GENOMIC DNA]</scope>
    <source>
        <strain evidence="3">JCM 17085</strain>
    </source>
</reference>
<keyword evidence="3" id="KW-1185">Reference proteome</keyword>
<dbReference type="NCBIfam" id="TIGR04131">
    <property type="entry name" value="Bac_Flav_CTERM"/>
    <property type="match status" value="1"/>
</dbReference>
<sequence length="811" mass="85118">MLLLLSPQIIWAEGSKEINSNGGGRAFLFSSTIPTSSFPFPTLGTMKVYVKAGETLNLGSSAQGVGSGTINLRAPDGTTYTSGSSKTVGVISNDVQESAGPLPATNGYTPYVVTATAAQEGIWEVDFIAPGTDNGTESNPVVVPAGSNWQQPLGPYVAAFDITVVNAANAVVKGRVFTNIFCGVTSSFSIGFNGVFHILTKDGYQYTLDNNGQAGNGFSFFANNKGFKTAGGAASYQSINNTAAPLVQNPTAPDTQSDITHKIFFNTPAADLPQSAKTPDGSTTWLINPPFQPKIEGVAFVGAEGTDGKAGTAPLGGAFTFYVTANGSYTLTIDANNNGSYADAVDRKLKGTATTGFNSVAWDGLDGLGNKISAGPTIYNADLAISLFNAEVHFPFFDVERNINGIKLTRTTGAGAPDYTVYWDDSPITLSGTPSSPLTNLTGISSLINGHKWGSATFTNSELDFGNNKSIDTWAYVTQPTVDSIVTFTVSEADLEVVSLTSDVITGCVGQTINYTAVVKNNGPNDVTGSTFAISFPTELTDVKVTSTAITGTTAITTDSTGKTNYMAKMDMANASVRTFNITGKVSKAPSGKLVVSASILRPKDITDPDATNPDPVAPLDPVSECNSSPSGIGCNNIKTDSVTFVPSPDAGPDQTVERDKVATVTANQTGTWTQIGVTPTVAHISSPSSDRTEITSLAALGPYKFVFTNINGCTDTVTVNVTSSKLDAPNVVTPNGDGNNDQLVIPDINLFPGSRLAIYNRWGNEVYHSDNYANDWAGKGLADGTYYYVLNRKEANGGIKVFKGWIYLKH</sequence>
<proteinExistence type="predicted"/>
<evidence type="ECO:0000313" key="3">
    <source>
        <dbReference type="Proteomes" id="UP001500841"/>
    </source>
</evidence>
<dbReference type="Pfam" id="PF13585">
    <property type="entry name" value="CHU_C"/>
    <property type="match status" value="1"/>
</dbReference>
<dbReference type="InterPro" id="IPR026341">
    <property type="entry name" value="T9SS_type_B"/>
</dbReference>
<gene>
    <name evidence="2" type="ORF">GCM10022392_08650</name>
</gene>
<dbReference type="RefSeq" id="WP_345101229.1">
    <property type="nucleotide sequence ID" value="NZ_BAABCV010000003.1"/>
</dbReference>
<protein>
    <recommendedName>
        <fullName evidence="1">DUF11 domain-containing protein</fullName>
    </recommendedName>
</protein>
<dbReference type="Pfam" id="PF01345">
    <property type="entry name" value="DUF11"/>
    <property type="match status" value="1"/>
</dbReference>
<feature type="domain" description="DUF11" evidence="1">
    <location>
        <begin position="499"/>
        <end position="613"/>
    </location>
</feature>
<evidence type="ECO:0000259" key="1">
    <source>
        <dbReference type="Pfam" id="PF01345"/>
    </source>
</evidence>
<evidence type="ECO:0000313" key="2">
    <source>
        <dbReference type="EMBL" id="GAA4089575.1"/>
    </source>
</evidence>
<accession>A0ABP7WIS5</accession>
<name>A0ABP7WIS5_9SPHI</name>
<organism evidence="2 3">
    <name type="scientific">Mucilaginibacter panaciglaebae</name>
    <dbReference type="NCBI Taxonomy" id="502331"/>
    <lineage>
        <taxon>Bacteria</taxon>
        <taxon>Pseudomonadati</taxon>
        <taxon>Bacteroidota</taxon>
        <taxon>Sphingobacteriia</taxon>
        <taxon>Sphingobacteriales</taxon>
        <taxon>Sphingobacteriaceae</taxon>
        <taxon>Mucilaginibacter</taxon>
    </lineage>
</organism>
<comment type="caution">
    <text evidence="2">The sequence shown here is derived from an EMBL/GenBank/DDBJ whole genome shotgun (WGS) entry which is preliminary data.</text>
</comment>